<evidence type="ECO:0000256" key="4">
    <source>
        <dbReference type="RuleBase" id="RU362057"/>
    </source>
</evidence>
<organism evidence="5 6">
    <name type="scientific">Musa balbisiana</name>
    <name type="common">Banana</name>
    <dbReference type="NCBI Taxonomy" id="52838"/>
    <lineage>
        <taxon>Eukaryota</taxon>
        <taxon>Viridiplantae</taxon>
        <taxon>Streptophyta</taxon>
        <taxon>Embryophyta</taxon>
        <taxon>Tracheophyta</taxon>
        <taxon>Spermatophyta</taxon>
        <taxon>Magnoliopsida</taxon>
        <taxon>Liliopsida</taxon>
        <taxon>Zingiberales</taxon>
        <taxon>Musaceae</taxon>
        <taxon>Musa</taxon>
    </lineage>
</organism>
<accession>A0A4S8INA0</accession>
<dbReference type="GO" id="GO:0080043">
    <property type="term" value="F:quercetin 3-O-glucosyltransferase activity"/>
    <property type="evidence" value="ECO:0007669"/>
    <property type="project" value="TreeGrafter"/>
</dbReference>
<dbReference type="InterPro" id="IPR002213">
    <property type="entry name" value="UDP_glucos_trans"/>
</dbReference>
<dbReference type="Pfam" id="PF00201">
    <property type="entry name" value="UDPGT"/>
    <property type="match status" value="1"/>
</dbReference>
<dbReference type="SUPFAM" id="SSF53756">
    <property type="entry name" value="UDP-Glycosyltransferase/glycogen phosphorylase"/>
    <property type="match status" value="1"/>
</dbReference>
<evidence type="ECO:0000256" key="1">
    <source>
        <dbReference type="ARBA" id="ARBA00009995"/>
    </source>
</evidence>
<dbReference type="PANTHER" id="PTHR11926">
    <property type="entry name" value="GLUCOSYL/GLUCURONOSYL TRANSFERASES"/>
    <property type="match status" value="1"/>
</dbReference>
<keyword evidence="6" id="KW-1185">Reference proteome</keyword>
<comment type="similarity">
    <text evidence="1 3">Belongs to the UDP-glycosyltransferase family.</text>
</comment>
<proteinExistence type="inferred from homology"/>
<keyword evidence="3" id="KW-0328">Glycosyltransferase</keyword>
<dbReference type="Gene3D" id="3.40.50.2000">
    <property type="entry name" value="Glycogen Phosphorylase B"/>
    <property type="match status" value="2"/>
</dbReference>
<evidence type="ECO:0000313" key="5">
    <source>
        <dbReference type="EMBL" id="THU50027.1"/>
    </source>
</evidence>
<name>A0A4S8INA0_MUSBA</name>
<dbReference type="AlphaFoldDB" id="A0A4S8INA0"/>
<dbReference type="EC" id="2.4.1.-" evidence="4"/>
<dbReference type="CDD" id="cd03784">
    <property type="entry name" value="GT1_Gtf-like"/>
    <property type="match status" value="1"/>
</dbReference>
<keyword evidence="2 3" id="KW-0808">Transferase</keyword>
<dbReference type="Proteomes" id="UP000317650">
    <property type="component" value="Chromosome 6"/>
</dbReference>
<dbReference type="EMBL" id="PYDT01000009">
    <property type="protein sequence ID" value="THU50027.1"/>
    <property type="molecule type" value="Genomic_DNA"/>
</dbReference>
<evidence type="ECO:0000256" key="3">
    <source>
        <dbReference type="RuleBase" id="RU003718"/>
    </source>
</evidence>
<comment type="caution">
    <text evidence="5">The sequence shown here is derived from an EMBL/GenBank/DDBJ whole genome shotgun (WGS) entry which is preliminary data.</text>
</comment>
<dbReference type="FunFam" id="3.40.50.2000:FF:000040">
    <property type="entry name" value="UDP-glycosyltransferase 76C1"/>
    <property type="match status" value="1"/>
</dbReference>
<dbReference type="GO" id="GO:0080044">
    <property type="term" value="F:quercetin 7-O-glucosyltransferase activity"/>
    <property type="evidence" value="ECO:0007669"/>
    <property type="project" value="TreeGrafter"/>
</dbReference>
<dbReference type="STRING" id="52838.A0A4S8INA0"/>
<evidence type="ECO:0000256" key="2">
    <source>
        <dbReference type="ARBA" id="ARBA00022679"/>
    </source>
</evidence>
<dbReference type="PANTHER" id="PTHR11926:SF1392">
    <property type="entry name" value="GLYCOSYLTRANSFERASE"/>
    <property type="match status" value="1"/>
</dbReference>
<dbReference type="PROSITE" id="PS00375">
    <property type="entry name" value="UDPGT"/>
    <property type="match status" value="1"/>
</dbReference>
<dbReference type="InterPro" id="IPR035595">
    <property type="entry name" value="UDP_glycos_trans_CS"/>
</dbReference>
<gene>
    <name evidence="5" type="ORF">C4D60_Mb06t15750</name>
</gene>
<protein>
    <recommendedName>
        <fullName evidence="4">Glycosyltransferase</fullName>
        <ecNumber evidence="4">2.4.1.-</ecNumber>
    </recommendedName>
</protein>
<evidence type="ECO:0000313" key="6">
    <source>
        <dbReference type="Proteomes" id="UP000317650"/>
    </source>
</evidence>
<sequence>MFKGRWKEALLLLLQHERAEKGRMADHVLVFPFPLQGHVNSMLKLAELLSLAGLHVTFLNTDHNLRLLARHSVAYARLVRSPRFRFRSIPDGFEDERRRSVSRLFDLYASLQTRSVGPYKDLLLELQRRDEEGHGGWPVLTCVIADGIMTFAADVASEVGVPAMFFRTISACSIWSYLCIPELLQTGELPFPDDADLDEPIRNVPGMEGFLRRRDLSIFCRNAKNSSDPSLRLVSTATADSVRARALILNTFESLEPCALEHIRSRCPVTYCIGPLHALLRTYYRLTSGSDHEEVRSTASASLWHEDRSCMSWLDAQPRRSVVYVSFGSLTVMSPEDFTEFWLGLVNSGQWFLWVVRRDLVDGKELGEGAAAAAAGETAAQLEKATRERGYLVEWVPQEEVLGHPAVGCFLTHSGWNSTLESLVAGVPMLCWPFFADQQTNSRFVGEVWRVGLDMKDMHGRDIVEKMVREMMEGNKAEELRTSAAKMAEMARDSVSSTGGSSFMEFEKLIQDIRSLRP</sequence>
<reference evidence="5 6" key="1">
    <citation type="journal article" date="2019" name="Nat. Plants">
        <title>Genome sequencing of Musa balbisiana reveals subgenome evolution and function divergence in polyploid bananas.</title>
        <authorList>
            <person name="Yao X."/>
        </authorList>
    </citation>
    <scope>NUCLEOTIDE SEQUENCE [LARGE SCALE GENOMIC DNA]</scope>
    <source>
        <strain evidence="6">cv. DH-PKW</strain>
        <tissue evidence="5">Leaves</tissue>
    </source>
</reference>